<dbReference type="Proteomes" id="UP001169719">
    <property type="component" value="Unassembled WGS sequence"/>
</dbReference>
<dbReference type="InterPro" id="IPR007384">
    <property type="entry name" value="UCP006257"/>
</dbReference>
<dbReference type="Pfam" id="PF04287">
    <property type="entry name" value="DUF446"/>
    <property type="match status" value="1"/>
</dbReference>
<dbReference type="PIRSF" id="PIRSF006257">
    <property type="entry name" value="UCP006257"/>
    <property type="match status" value="1"/>
</dbReference>
<accession>A0ABT7Y1B7</accession>
<organism evidence="2 3">
    <name type="scientific">Vibrio agarivorans</name>
    <dbReference type="NCBI Taxonomy" id="153622"/>
    <lineage>
        <taxon>Bacteria</taxon>
        <taxon>Pseudomonadati</taxon>
        <taxon>Pseudomonadota</taxon>
        <taxon>Gammaproteobacteria</taxon>
        <taxon>Vibrionales</taxon>
        <taxon>Vibrionaceae</taxon>
        <taxon>Vibrio</taxon>
    </lineage>
</organism>
<dbReference type="InterPro" id="IPR036814">
    <property type="entry name" value="YqcC-like_sf"/>
</dbReference>
<evidence type="ECO:0000313" key="2">
    <source>
        <dbReference type="EMBL" id="MDN2481823.1"/>
    </source>
</evidence>
<evidence type="ECO:0000313" key="3">
    <source>
        <dbReference type="Proteomes" id="UP001169719"/>
    </source>
</evidence>
<dbReference type="EMBL" id="JAUEOZ010000001">
    <property type="protein sequence ID" value="MDN2481823.1"/>
    <property type="molecule type" value="Genomic_DNA"/>
</dbReference>
<dbReference type="InterPro" id="IPR023376">
    <property type="entry name" value="YqcC-like_dom"/>
</dbReference>
<dbReference type="SUPFAM" id="SSF158452">
    <property type="entry name" value="YqcC-like"/>
    <property type="match status" value="1"/>
</dbReference>
<reference evidence="2" key="1">
    <citation type="submission" date="2024-05" db="EMBL/GenBank/DDBJ databases">
        <title>Genome Sequences of Four Agar- Degrading Marine Bacteria.</title>
        <authorList>
            <person name="Phillips E.K."/>
            <person name="Shaffer J.C."/>
            <person name="Henson M.W."/>
            <person name="Temperton B."/>
            <person name="Thrash C.J."/>
            <person name="Martin M.O."/>
        </authorList>
    </citation>
    <scope>NUCLEOTIDE SEQUENCE</scope>
    <source>
        <strain evidence="2">EKP203</strain>
    </source>
</reference>
<sequence length="104" mass="12109">MSRSHVLLPLLNQLEQALKALNIWQDTPPAQEKLMSSEPFAIDTMTPSEWLQWIFMPKMLWLIEQQQPLPSGFSITPYFEEAWKEQPEMHDIVALLKQIDEACA</sequence>
<feature type="domain" description="YqcC-like" evidence="1">
    <location>
        <begin position="10"/>
        <end position="101"/>
    </location>
</feature>
<dbReference type="PANTHER" id="PTHR39586">
    <property type="entry name" value="CYTOPLASMIC PROTEIN-RELATED"/>
    <property type="match status" value="1"/>
</dbReference>
<proteinExistence type="predicted"/>
<name>A0ABT7Y1B7_9VIBR</name>
<evidence type="ECO:0000259" key="1">
    <source>
        <dbReference type="Pfam" id="PF04287"/>
    </source>
</evidence>
<gene>
    <name evidence="2" type="ORF">QWJ08_10505</name>
</gene>
<comment type="caution">
    <text evidence="2">The sequence shown here is derived from an EMBL/GenBank/DDBJ whole genome shotgun (WGS) entry which is preliminary data.</text>
</comment>
<dbReference type="Gene3D" id="1.20.1440.40">
    <property type="entry name" value="YqcC-like"/>
    <property type="match status" value="1"/>
</dbReference>
<keyword evidence="3" id="KW-1185">Reference proteome</keyword>
<protein>
    <submittedName>
        <fullName evidence="2">YqcC family protein</fullName>
    </submittedName>
</protein>
<dbReference type="PANTHER" id="PTHR39586:SF1">
    <property type="entry name" value="CYTOPLASMIC PROTEIN"/>
    <property type="match status" value="1"/>
</dbReference>
<dbReference type="RefSeq" id="WP_289961917.1">
    <property type="nucleotide sequence ID" value="NZ_JAUEOZ010000001.1"/>
</dbReference>